<keyword evidence="9" id="KW-0472">Membrane</keyword>
<dbReference type="SMART" id="SM00388">
    <property type="entry name" value="HisKA"/>
    <property type="match status" value="1"/>
</dbReference>
<keyword evidence="3" id="KW-0597">Phosphoprotein</keyword>
<comment type="caution">
    <text evidence="13">The sequence shown here is derived from an EMBL/GenBank/DDBJ whole genome shotgun (WGS) entry which is preliminary data.</text>
</comment>
<evidence type="ECO:0000256" key="3">
    <source>
        <dbReference type="ARBA" id="ARBA00022553"/>
    </source>
</evidence>
<evidence type="ECO:0000313" key="14">
    <source>
        <dbReference type="Proteomes" id="UP001597215"/>
    </source>
</evidence>
<dbReference type="CDD" id="cd00082">
    <property type="entry name" value="HisKA"/>
    <property type="match status" value="1"/>
</dbReference>
<dbReference type="GO" id="GO:0005524">
    <property type="term" value="F:ATP binding"/>
    <property type="evidence" value="ECO:0007669"/>
    <property type="project" value="UniProtKB-KW"/>
</dbReference>
<dbReference type="Gene3D" id="3.30.450.20">
    <property type="entry name" value="PAS domain"/>
    <property type="match status" value="1"/>
</dbReference>
<dbReference type="InterPro" id="IPR036890">
    <property type="entry name" value="HATPase_C_sf"/>
</dbReference>
<reference evidence="14" key="1">
    <citation type="journal article" date="2019" name="Int. J. Syst. Evol. Microbiol.">
        <title>The Global Catalogue of Microorganisms (GCM) 10K type strain sequencing project: providing services to taxonomists for standard genome sequencing and annotation.</title>
        <authorList>
            <consortium name="The Broad Institute Genomics Platform"/>
            <consortium name="The Broad Institute Genome Sequencing Center for Infectious Disease"/>
            <person name="Wu L."/>
            <person name="Ma J."/>
        </authorList>
    </citation>
    <scope>NUCLEOTIDE SEQUENCE [LARGE SCALE GENOMIC DNA]</scope>
    <source>
        <strain evidence="14">CGMCC 1.12449</strain>
    </source>
</reference>
<dbReference type="PROSITE" id="PS50112">
    <property type="entry name" value="PAS"/>
    <property type="match status" value="1"/>
</dbReference>
<keyword evidence="7 13" id="KW-0067">ATP-binding</keyword>
<keyword evidence="14" id="KW-1185">Reference proteome</keyword>
<sequence length="907" mass="98624">MTHVLASLLSRPALREILIAIALGSIGFGLNMLELQLGWGMHFVFGNALIYAFLRLLRPATMVAAVSIASLWTIVLWNHPWAWGVWTLEAFALAAFLKRTSPIRIDVIFWIIIGTPLLLATYGGAMDMDQMSLWLVIAKQATNGVLNVALGELLYATFISFLAFRGPIRVPRVSAEAFVMLLLTSIILIPTTVYLALDAPDREAGARNAVGRELEDGLQIAGERLAMWQESRGLMLEALAVESPALIPKELGKEFAGIAAYNRSGDKIWSVGQNRNQSAAAIGNLAMQYPLANGRAAIAELPAKPPADTGGLALLVPVSETGAVYRIVATLREHTLRQVIIEPKHHNLEGLLLVGPSQRPRTIHAISGEIGERMRPIKLDVQALPQDRATLVSMTSYGNALMSDLRDALMVRATDIPGLPGWKAIGAARLSGEVLKARQGQSQMFIALAAFVILITIAGSLLARRIESSLRGLARSAADLALLGTHADKIDSLVISELSDISLNIASVGTQVARERGALISYQRRLRSIAEHAPVIVYALEVVDGRKGTLLYVSETIGKMLGYTADEIAQAGWWSHAVHPDDIEQCQAVFSDLRPGKTASLEYRVRHKNGEYIWIYDSLAVEFDPTLGGCEAIGVLIDISERKYAADQLIHADRMTSLGRMVAGVAHELNQPLNFIKMAATNLRERSARGQFDPERFSAKLDSMIAHVNRSAAIILQMRVFGRKPTEAPHPIAVHDAIEDVLTMVRTQFDADGIAVDYDSSETGLKVRALPVLLEQVLLNLMLNAGDAIRSRMNMGDDTPGRIWIRASKNKAQVVLTVEDNGTGIAEATLPILFEPFFTTKPPKEGTGLGLSISYGIIHDLGGSIRAENTGTGARIIIELPLANDVAEKISEKEEMVDAEGFEPTTR</sequence>
<feature type="domain" description="PAC" evidence="12">
    <location>
        <begin position="599"/>
        <end position="651"/>
    </location>
</feature>
<keyword evidence="4" id="KW-0808">Transferase</keyword>
<dbReference type="InterPro" id="IPR013655">
    <property type="entry name" value="PAS_fold_3"/>
</dbReference>
<evidence type="ECO:0000256" key="4">
    <source>
        <dbReference type="ARBA" id="ARBA00022679"/>
    </source>
</evidence>
<dbReference type="InterPro" id="IPR000014">
    <property type="entry name" value="PAS"/>
</dbReference>
<dbReference type="SMART" id="SM00387">
    <property type="entry name" value="HATPase_c"/>
    <property type="match status" value="1"/>
</dbReference>
<dbReference type="EMBL" id="JBHUEL010000009">
    <property type="protein sequence ID" value="MFD1767198.1"/>
    <property type="molecule type" value="Genomic_DNA"/>
</dbReference>
<evidence type="ECO:0000256" key="8">
    <source>
        <dbReference type="ARBA" id="ARBA00023012"/>
    </source>
</evidence>
<feature type="transmembrane region" description="Helical" evidence="9">
    <location>
        <begin position="107"/>
        <end position="125"/>
    </location>
</feature>
<dbReference type="InterPro" id="IPR004358">
    <property type="entry name" value="Sig_transdc_His_kin-like_C"/>
</dbReference>
<evidence type="ECO:0000256" key="2">
    <source>
        <dbReference type="ARBA" id="ARBA00012438"/>
    </source>
</evidence>
<evidence type="ECO:0000256" key="7">
    <source>
        <dbReference type="ARBA" id="ARBA00022840"/>
    </source>
</evidence>
<dbReference type="InterPro" id="IPR005467">
    <property type="entry name" value="His_kinase_dom"/>
</dbReference>
<dbReference type="PROSITE" id="PS50113">
    <property type="entry name" value="PAC"/>
    <property type="match status" value="1"/>
</dbReference>
<feature type="domain" description="PAS" evidence="11">
    <location>
        <begin position="522"/>
        <end position="597"/>
    </location>
</feature>
<dbReference type="SMART" id="SM00086">
    <property type="entry name" value="PAC"/>
    <property type="match status" value="1"/>
</dbReference>
<dbReference type="Gene3D" id="3.30.565.10">
    <property type="entry name" value="Histidine kinase-like ATPase, C-terminal domain"/>
    <property type="match status" value="1"/>
</dbReference>
<feature type="transmembrane region" description="Helical" evidence="9">
    <location>
        <begin position="12"/>
        <end position="30"/>
    </location>
</feature>
<dbReference type="InterPro" id="IPR003661">
    <property type="entry name" value="HisK_dim/P_dom"/>
</dbReference>
<protein>
    <recommendedName>
        <fullName evidence="2">histidine kinase</fullName>
        <ecNumber evidence="2">2.7.13.3</ecNumber>
    </recommendedName>
</protein>
<dbReference type="InterPro" id="IPR003594">
    <property type="entry name" value="HATPase_dom"/>
</dbReference>
<proteinExistence type="predicted"/>
<dbReference type="NCBIfam" id="TIGR00229">
    <property type="entry name" value="sensory_box"/>
    <property type="match status" value="1"/>
</dbReference>
<dbReference type="Pfam" id="PF02518">
    <property type="entry name" value="HATPase_c"/>
    <property type="match status" value="1"/>
</dbReference>
<dbReference type="Proteomes" id="UP001597215">
    <property type="component" value="Unassembled WGS sequence"/>
</dbReference>
<dbReference type="InterPro" id="IPR001610">
    <property type="entry name" value="PAC"/>
</dbReference>
<evidence type="ECO:0000259" key="11">
    <source>
        <dbReference type="PROSITE" id="PS50112"/>
    </source>
</evidence>
<dbReference type="Pfam" id="PF08447">
    <property type="entry name" value="PAS_3"/>
    <property type="match status" value="1"/>
</dbReference>
<dbReference type="PANTHER" id="PTHR43065:SF46">
    <property type="entry name" value="C4-DICARBOXYLATE TRANSPORT SENSOR PROTEIN DCTB"/>
    <property type="match status" value="1"/>
</dbReference>
<dbReference type="InterPro" id="IPR036097">
    <property type="entry name" value="HisK_dim/P_sf"/>
</dbReference>
<dbReference type="SMART" id="SM00091">
    <property type="entry name" value="PAS"/>
    <property type="match status" value="1"/>
</dbReference>
<dbReference type="SUPFAM" id="SSF55785">
    <property type="entry name" value="PYP-like sensor domain (PAS domain)"/>
    <property type="match status" value="1"/>
</dbReference>
<dbReference type="PANTHER" id="PTHR43065">
    <property type="entry name" value="SENSOR HISTIDINE KINASE"/>
    <property type="match status" value="1"/>
</dbReference>
<keyword evidence="5" id="KW-0547">Nucleotide-binding</keyword>
<feature type="transmembrane region" description="Helical" evidence="9">
    <location>
        <begin position="36"/>
        <end position="54"/>
    </location>
</feature>
<dbReference type="Pfam" id="PF00512">
    <property type="entry name" value="HisKA"/>
    <property type="match status" value="1"/>
</dbReference>
<evidence type="ECO:0000259" key="10">
    <source>
        <dbReference type="PROSITE" id="PS50109"/>
    </source>
</evidence>
<feature type="transmembrane region" description="Helical" evidence="9">
    <location>
        <begin position="145"/>
        <end position="165"/>
    </location>
</feature>
<dbReference type="PRINTS" id="PR00344">
    <property type="entry name" value="BCTRLSENSOR"/>
</dbReference>
<evidence type="ECO:0000256" key="6">
    <source>
        <dbReference type="ARBA" id="ARBA00022777"/>
    </source>
</evidence>
<dbReference type="Gene3D" id="1.10.287.130">
    <property type="match status" value="1"/>
</dbReference>
<evidence type="ECO:0000256" key="1">
    <source>
        <dbReference type="ARBA" id="ARBA00000085"/>
    </source>
</evidence>
<organism evidence="13 14">
    <name type="scientific">Sphingorhabdus buctiana</name>
    <dbReference type="NCBI Taxonomy" id="1508805"/>
    <lineage>
        <taxon>Bacteria</taxon>
        <taxon>Pseudomonadati</taxon>
        <taxon>Pseudomonadota</taxon>
        <taxon>Alphaproteobacteria</taxon>
        <taxon>Sphingomonadales</taxon>
        <taxon>Sphingomonadaceae</taxon>
        <taxon>Sphingorhabdus</taxon>
    </lineage>
</organism>
<feature type="transmembrane region" description="Helical" evidence="9">
    <location>
        <begin position="177"/>
        <end position="197"/>
    </location>
</feature>
<keyword evidence="9" id="KW-1133">Transmembrane helix</keyword>
<dbReference type="EC" id="2.7.13.3" evidence="2"/>
<accession>A0ABW4MEU4</accession>
<evidence type="ECO:0000256" key="9">
    <source>
        <dbReference type="SAM" id="Phobius"/>
    </source>
</evidence>
<feature type="domain" description="Histidine kinase" evidence="10">
    <location>
        <begin position="664"/>
        <end position="884"/>
    </location>
</feature>
<dbReference type="InterPro" id="IPR035965">
    <property type="entry name" value="PAS-like_dom_sf"/>
</dbReference>
<dbReference type="SUPFAM" id="SSF47384">
    <property type="entry name" value="Homodimeric domain of signal transducing histidine kinase"/>
    <property type="match status" value="1"/>
</dbReference>
<gene>
    <name evidence="13" type="ORF">ACFSAG_10125</name>
</gene>
<evidence type="ECO:0000259" key="12">
    <source>
        <dbReference type="PROSITE" id="PS50113"/>
    </source>
</evidence>
<dbReference type="InterPro" id="IPR000700">
    <property type="entry name" value="PAS-assoc_C"/>
</dbReference>
<evidence type="ECO:0000313" key="13">
    <source>
        <dbReference type="EMBL" id="MFD1767198.1"/>
    </source>
</evidence>
<keyword evidence="8" id="KW-0902">Two-component regulatory system</keyword>
<keyword evidence="9" id="KW-0812">Transmembrane</keyword>
<keyword evidence="6" id="KW-0418">Kinase</keyword>
<evidence type="ECO:0000256" key="5">
    <source>
        <dbReference type="ARBA" id="ARBA00022741"/>
    </source>
</evidence>
<feature type="transmembrane region" description="Helical" evidence="9">
    <location>
        <begin position="61"/>
        <end position="77"/>
    </location>
</feature>
<dbReference type="CDD" id="cd00130">
    <property type="entry name" value="PAS"/>
    <property type="match status" value="1"/>
</dbReference>
<name>A0ABW4MEU4_9SPHN</name>
<dbReference type="PROSITE" id="PS50109">
    <property type="entry name" value="HIS_KIN"/>
    <property type="match status" value="1"/>
</dbReference>
<comment type="catalytic activity">
    <reaction evidence="1">
        <text>ATP + protein L-histidine = ADP + protein N-phospho-L-histidine.</text>
        <dbReference type="EC" id="2.7.13.3"/>
    </reaction>
</comment>
<dbReference type="RefSeq" id="WP_381514296.1">
    <property type="nucleotide sequence ID" value="NZ_JBHUEL010000009.1"/>
</dbReference>
<feature type="transmembrane region" description="Helical" evidence="9">
    <location>
        <begin position="444"/>
        <end position="463"/>
    </location>
</feature>
<dbReference type="SUPFAM" id="SSF55874">
    <property type="entry name" value="ATPase domain of HSP90 chaperone/DNA topoisomerase II/histidine kinase"/>
    <property type="match status" value="1"/>
</dbReference>